<organism evidence="2 3">
    <name type="scientific">Synchytrium endobioticum</name>
    <dbReference type="NCBI Taxonomy" id="286115"/>
    <lineage>
        <taxon>Eukaryota</taxon>
        <taxon>Fungi</taxon>
        <taxon>Fungi incertae sedis</taxon>
        <taxon>Chytridiomycota</taxon>
        <taxon>Chytridiomycota incertae sedis</taxon>
        <taxon>Chytridiomycetes</taxon>
        <taxon>Synchytriales</taxon>
        <taxon>Synchytriaceae</taxon>
        <taxon>Synchytrium</taxon>
    </lineage>
</organism>
<sequence length="316" mass="35819">MAHPSNHDVEPDLGDEEEELAFSSYSETGSSSSYASVSSRARPKRKRKRRLTITHAKRLGRIPDRLLVSSESQKDIDSLALSLIHQDRWNIVKKILHVSDHIAEIASEKKDIAETMWDRAAYGRAIKYLESCIAWPAENAMQLLNTRHLDYPDDIPDPDVLYVRPEQPLLLGDDDDDYSPFVPPPSSVKATHAFLSDEIMHLINAQIKNTPVGDLRPEWLDTETREMEKKALHGRTIGKALQVVEALVAGMTEPYRCPRPLSRSEALFAKRFGGGKPIVKVKRGSWVQVLHMIPATHRKYLSNARKRCAVLFKTQR</sequence>
<dbReference type="Proteomes" id="UP000320475">
    <property type="component" value="Unassembled WGS sequence"/>
</dbReference>
<dbReference type="VEuPathDB" id="FungiDB:SeMB42_g01155"/>
<accession>A0A507CLT4</accession>
<evidence type="ECO:0000313" key="2">
    <source>
        <dbReference type="EMBL" id="TPX39786.1"/>
    </source>
</evidence>
<reference evidence="2 3" key="1">
    <citation type="journal article" date="2019" name="Sci. Rep.">
        <title>Comparative genomics of chytrid fungi reveal insights into the obligate biotrophic and pathogenic lifestyle of Synchytrium endobioticum.</title>
        <authorList>
            <person name="van de Vossenberg B.T.L.H."/>
            <person name="Warris S."/>
            <person name="Nguyen H.D.T."/>
            <person name="van Gent-Pelzer M.P.E."/>
            <person name="Joly D.L."/>
            <person name="van de Geest H.C."/>
            <person name="Bonants P.J.M."/>
            <person name="Smith D.S."/>
            <person name="Levesque C.A."/>
            <person name="van der Lee T.A.J."/>
        </authorList>
    </citation>
    <scope>NUCLEOTIDE SEQUENCE [LARGE SCALE GENOMIC DNA]</scope>
    <source>
        <strain evidence="2 3">LEV6574</strain>
    </source>
</reference>
<feature type="compositionally biased region" description="Basic and acidic residues" evidence="1">
    <location>
        <begin position="1"/>
        <end position="10"/>
    </location>
</feature>
<dbReference type="EMBL" id="QEAM01000444">
    <property type="protein sequence ID" value="TPX39786.1"/>
    <property type="molecule type" value="Genomic_DNA"/>
</dbReference>
<protein>
    <submittedName>
        <fullName evidence="2">Uncharacterized protein</fullName>
    </submittedName>
</protein>
<name>A0A507CLT4_9FUNG</name>
<evidence type="ECO:0000313" key="3">
    <source>
        <dbReference type="Proteomes" id="UP000320475"/>
    </source>
</evidence>
<evidence type="ECO:0000256" key="1">
    <source>
        <dbReference type="SAM" id="MobiDB-lite"/>
    </source>
</evidence>
<comment type="caution">
    <text evidence="2">The sequence shown here is derived from an EMBL/GenBank/DDBJ whole genome shotgun (WGS) entry which is preliminary data.</text>
</comment>
<feature type="compositionally biased region" description="Low complexity" evidence="1">
    <location>
        <begin position="23"/>
        <end position="40"/>
    </location>
</feature>
<gene>
    <name evidence="2" type="ORF">SeLEV6574_g06990</name>
</gene>
<proteinExistence type="predicted"/>
<dbReference type="AlphaFoldDB" id="A0A507CLT4"/>
<feature type="compositionally biased region" description="Acidic residues" evidence="1">
    <location>
        <begin position="11"/>
        <end position="20"/>
    </location>
</feature>
<feature type="region of interest" description="Disordered" evidence="1">
    <location>
        <begin position="1"/>
        <end position="49"/>
    </location>
</feature>